<dbReference type="GO" id="GO:0003677">
    <property type="term" value="F:DNA binding"/>
    <property type="evidence" value="ECO:0007669"/>
    <property type="project" value="UniProtKB-KW"/>
</dbReference>
<dbReference type="CDD" id="cd00093">
    <property type="entry name" value="HTH_XRE"/>
    <property type="match status" value="1"/>
</dbReference>
<accession>A0A4S2EZ31</accession>
<dbReference type="GO" id="GO:0003700">
    <property type="term" value="F:DNA-binding transcription factor activity"/>
    <property type="evidence" value="ECO:0007669"/>
    <property type="project" value="TreeGrafter"/>
</dbReference>
<dbReference type="InterPro" id="IPR010982">
    <property type="entry name" value="Lambda_DNA-bd_dom_sf"/>
</dbReference>
<dbReference type="SUPFAM" id="SSF47413">
    <property type="entry name" value="lambda repressor-like DNA-binding domains"/>
    <property type="match status" value="1"/>
</dbReference>
<name>A0A4S2EZ31_9ACTN</name>
<feature type="domain" description="HTH cro/C1-type" evidence="2">
    <location>
        <begin position="20"/>
        <end position="74"/>
    </location>
</feature>
<evidence type="ECO:0000313" key="4">
    <source>
        <dbReference type="Proteomes" id="UP000310263"/>
    </source>
</evidence>
<keyword evidence="1" id="KW-0238">DNA-binding</keyword>
<sequence>MKRALPFRTRQAAKDIEQSIRDWRRLQTITSDELADMAGVSRSTLSRLENGDPSVSLATLLNICNAFALTDRVIDAVDPYETDYRRARAP</sequence>
<evidence type="ECO:0000259" key="2">
    <source>
        <dbReference type="PROSITE" id="PS50943"/>
    </source>
</evidence>
<dbReference type="InterPro" id="IPR050807">
    <property type="entry name" value="TransReg_Diox_bact_type"/>
</dbReference>
<dbReference type="AlphaFoldDB" id="A0A4S2EZ31"/>
<proteinExistence type="predicted"/>
<reference evidence="3 4" key="1">
    <citation type="submission" date="2019-04" db="EMBL/GenBank/DDBJ databases">
        <title>Microbes associate with the intestines of laboratory mice.</title>
        <authorList>
            <person name="Navarre W."/>
            <person name="Wong E."/>
            <person name="Huang K."/>
            <person name="Tropini C."/>
            <person name="Ng K."/>
            <person name="Yu B."/>
        </authorList>
    </citation>
    <scope>NUCLEOTIDE SEQUENCE [LARGE SCALE GENOMIC DNA]</scope>
    <source>
        <strain evidence="3 4">NM07_P-09</strain>
    </source>
</reference>
<evidence type="ECO:0000256" key="1">
    <source>
        <dbReference type="ARBA" id="ARBA00023125"/>
    </source>
</evidence>
<dbReference type="Gene3D" id="1.10.260.40">
    <property type="entry name" value="lambda repressor-like DNA-binding domains"/>
    <property type="match status" value="1"/>
</dbReference>
<dbReference type="GO" id="GO:0005829">
    <property type="term" value="C:cytosol"/>
    <property type="evidence" value="ECO:0007669"/>
    <property type="project" value="TreeGrafter"/>
</dbReference>
<dbReference type="PROSITE" id="PS50943">
    <property type="entry name" value="HTH_CROC1"/>
    <property type="match status" value="1"/>
</dbReference>
<keyword evidence="4" id="KW-1185">Reference proteome</keyword>
<dbReference type="OrthoDB" id="6637137at2"/>
<dbReference type="Proteomes" id="UP000310263">
    <property type="component" value="Unassembled WGS sequence"/>
</dbReference>
<dbReference type="InterPro" id="IPR001387">
    <property type="entry name" value="Cro/C1-type_HTH"/>
</dbReference>
<comment type="caution">
    <text evidence="3">The sequence shown here is derived from an EMBL/GenBank/DDBJ whole genome shotgun (WGS) entry which is preliminary data.</text>
</comment>
<protein>
    <submittedName>
        <fullName evidence="3">XRE family transcriptional regulator</fullName>
    </submittedName>
</protein>
<dbReference type="Pfam" id="PF01381">
    <property type="entry name" value="HTH_3"/>
    <property type="match status" value="1"/>
</dbReference>
<dbReference type="EMBL" id="SRYE01000004">
    <property type="protein sequence ID" value="TGY61779.1"/>
    <property type="molecule type" value="Genomic_DNA"/>
</dbReference>
<dbReference type="RefSeq" id="WP_136012911.1">
    <property type="nucleotide sequence ID" value="NZ_SRYE01000004.1"/>
</dbReference>
<dbReference type="PANTHER" id="PTHR46797:SF1">
    <property type="entry name" value="METHYLPHOSPHONATE SYNTHASE"/>
    <property type="match status" value="1"/>
</dbReference>
<organism evidence="3 4">
    <name type="scientific">Muricaecibacterium torontonense</name>
    <dbReference type="NCBI Taxonomy" id="3032871"/>
    <lineage>
        <taxon>Bacteria</taxon>
        <taxon>Bacillati</taxon>
        <taxon>Actinomycetota</taxon>
        <taxon>Coriobacteriia</taxon>
        <taxon>Coriobacteriales</taxon>
        <taxon>Atopobiaceae</taxon>
        <taxon>Muricaecibacterium</taxon>
    </lineage>
</organism>
<dbReference type="SMART" id="SM00530">
    <property type="entry name" value="HTH_XRE"/>
    <property type="match status" value="1"/>
</dbReference>
<gene>
    <name evidence="3" type="ORF">E5334_07170</name>
</gene>
<dbReference type="PANTHER" id="PTHR46797">
    <property type="entry name" value="HTH-TYPE TRANSCRIPTIONAL REGULATOR"/>
    <property type="match status" value="1"/>
</dbReference>
<evidence type="ECO:0000313" key="3">
    <source>
        <dbReference type="EMBL" id="TGY61779.1"/>
    </source>
</evidence>